<sequence length="53" mass="5582">MESIVAKVKEVISADAEKKDAARKEDELSISTGGKEAGENSQSSSVSNNVNKD</sequence>
<dbReference type="EMBL" id="CAJOBJ010151829">
    <property type="protein sequence ID" value="CAF4809701.1"/>
    <property type="molecule type" value="Genomic_DNA"/>
</dbReference>
<reference evidence="3" key="1">
    <citation type="submission" date="2021-02" db="EMBL/GenBank/DDBJ databases">
        <authorList>
            <person name="Nowell W R."/>
        </authorList>
    </citation>
    <scope>NUCLEOTIDE SEQUENCE</scope>
</reference>
<evidence type="ECO:0000313" key="5">
    <source>
        <dbReference type="Proteomes" id="UP000681720"/>
    </source>
</evidence>
<accession>A0A8S3BC38</accession>
<gene>
    <name evidence="2" type="ORF">BYL167_LOCUS42136</name>
    <name evidence="3" type="ORF">GIL414_LOCUS47528</name>
    <name evidence="4" type="ORF">SMN809_LOCUS47986</name>
</gene>
<dbReference type="Proteomes" id="UP000681967">
    <property type="component" value="Unassembled WGS sequence"/>
</dbReference>
<proteinExistence type="predicted"/>
<name>A0A8S3BC38_9BILA</name>
<feature type="non-terminal residue" evidence="3">
    <location>
        <position position="53"/>
    </location>
</feature>
<evidence type="ECO:0000313" key="2">
    <source>
        <dbReference type="EMBL" id="CAF4650189.1"/>
    </source>
</evidence>
<dbReference type="AlphaFoldDB" id="A0A8S3BC38"/>
<evidence type="ECO:0000313" key="3">
    <source>
        <dbReference type="EMBL" id="CAF4809701.1"/>
    </source>
</evidence>
<feature type="region of interest" description="Disordered" evidence="1">
    <location>
        <begin position="15"/>
        <end position="53"/>
    </location>
</feature>
<dbReference type="Proteomes" id="UP000676336">
    <property type="component" value="Unassembled WGS sequence"/>
</dbReference>
<evidence type="ECO:0000256" key="1">
    <source>
        <dbReference type="SAM" id="MobiDB-lite"/>
    </source>
</evidence>
<dbReference type="Proteomes" id="UP000681720">
    <property type="component" value="Unassembled WGS sequence"/>
</dbReference>
<protein>
    <submittedName>
        <fullName evidence="3">Uncharacterized protein</fullName>
    </submittedName>
</protein>
<feature type="compositionally biased region" description="Basic and acidic residues" evidence="1">
    <location>
        <begin position="15"/>
        <end position="27"/>
    </location>
</feature>
<comment type="caution">
    <text evidence="3">The sequence shown here is derived from an EMBL/GenBank/DDBJ whole genome shotgun (WGS) entry which is preliminary data.</text>
</comment>
<evidence type="ECO:0000313" key="4">
    <source>
        <dbReference type="EMBL" id="CAF4819742.1"/>
    </source>
</evidence>
<organism evidence="3 5">
    <name type="scientific">Rotaria magnacalcarata</name>
    <dbReference type="NCBI Taxonomy" id="392030"/>
    <lineage>
        <taxon>Eukaryota</taxon>
        <taxon>Metazoa</taxon>
        <taxon>Spiralia</taxon>
        <taxon>Gnathifera</taxon>
        <taxon>Rotifera</taxon>
        <taxon>Eurotatoria</taxon>
        <taxon>Bdelloidea</taxon>
        <taxon>Philodinida</taxon>
        <taxon>Philodinidae</taxon>
        <taxon>Rotaria</taxon>
    </lineage>
</organism>
<dbReference type="EMBL" id="CAJOBI010153188">
    <property type="protein sequence ID" value="CAF4819742.1"/>
    <property type="molecule type" value="Genomic_DNA"/>
</dbReference>
<dbReference type="EMBL" id="CAJOBH010108689">
    <property type="protein sequence ID" value="CAF4650189.1"/>
    <property type="molecule type" value="Genomic_DNA"/>
</dbReference>
<feature type="compositionally biased region" description="Low complexity" evidence="1">
    <location>
        <begin position="40"/>
        <end position="53"/>
    </location>
</feature>